<sequence>PTPPWSSTKRSSTKDRNQESCWHGQYIYQLTFHWPESNAVPPFLDQLLHTRNPRMPQHRICRCSSCSSTTNGFRILSEARFHSHANLIAEPPTPFEEIVKEYQSYRQHDLVTSKLVFRKDLNTHPSTISAMLTEDLENTFLVRYELWHQNAINIIQKSPCEIDHDEILQNLLDLYSKVLSAVFEESRKRQNHTSKVRSSSDQHLSVQARQFIITSISQYQEPKTLAFLSPYPDHELSCRPALSYDHLGLDPKNCINRDTIDHLDWLNATLCELEENQTLPSAERRRMVLGLGEHYRNVISFIEAKRLQKSCPEANIRAIIT</sequence>
<comment type="caution">
    <text evidence="1">The sequence shown here is derived from an EMBL/GenBank/DDBJ whole genome shotgun (WGS) entry which is preliminary data.</text>
</comment>
<proteinExistence type="predicted"/>
<name>A0ACA9QGI2_9GLOM</name>
<keyword evidence="2" id="KW-1185">Reference proteome</keyword>
<evidence type="ECO:0000313" key="2">
    <source>
        <dbReference type="Proteomes" id="UP000789525"/>
    </source>
</evidence>
<gene>
    <name evidence="1" type="ORF">ACOLOM_LOCUS12663</name>
</gene>
<evidence type="ECO:0000313" key="1">
    <source>
        <dbReference type="EMBL" id="CAG8750287.1"/>
    </source>
</evidence>
<feature type="non-terminal residue" evidence="1">
    <location>
        <position position="321"/>
    </location>
</feature>
<dbReference type="Proteomes" id="UP000789525">
    <property type="component" value="Unassembled WGS sequence"/>
</dbReference>
<accession>A0ACA9QGI2</accession>
<feature type="non-terminal residue" evidence="1">
    <location>
        <position position="1"/>
    </location>
</feature>
<protein>
    <submittedName>
        <fullName evidence="1">11144_t:CDS:1</fullName>
    </submittedName>
</protein>
<reference evidence="1" key="1">
    <citation type="submission" date="2021-06" db="EMBL/GenBank/DDBJ databases">
        <authorList>
            <person name="Kallberg Y."/>
            <person name="Tangrot J."/>
            <person name="Rosling A."/>
        </authorList>
    </citation>
    <scope>NUCLEOTIDE SEQUENCE</scope>
    <source>
        <strain evidence="1">CL356</strain>
    </source>
</reference>
<dbReference type="EMBL" id="CAJVPT010052792">
    <property type="protein sequence ID" value="CAG8750287.1"/>
    <property type="molecule type" value="Genomic_DNA"/>
</dbReference>
<organism evidence="1 2">
    <name type="scientific">Acaulospora colombiana</name>
    <dbReference type="NCBI Taxonomy" id="27376"/>
    <lineage>
        <taxon>Eukaryota</taxon>
        <taxon>Fungi</taxon>
        <taxon>Fungi incertae sedis</taxon>
        <taxon>Mucoromycota</taxon>
        <taxon>Glomeromycotina</taxon>
        <taxon>Glomeromycetes</taxon>
        <taxon>Diversisporales</taxon>
        <taxon>Acaulosporaceae</taxon>
        <taxon>Acaulospora</taxon>
    </lineage>
</organism>